<keyword evidence="6" id="KW-0862">Zinc</keyword>
<evidence type="ECO:0000256" key="7">
    <source>
        <dbReference type="ARBA" id="ARBA00023049"/>
    </source>
</evidence>
<evidence type="ECO:0000256" key="8">
    <source>
        <dbReference type="RuleBase" id="RU004447"/>
    </source>
</evidence>
<dbReference type="EMBL" id="CP139960">
    <property type="protein sequence ID" value="WQD36500.1"/>
    <property type="molecule type" value="Genomic_DNA"/>
</dbReference>
<name>A0ABZ0VZQ3_9BACT</name>
<dbReference type="PANTHER" id="PTHR43690:SF17">
    <property type="entry name" value="PROTEIN YHJJ"/>
    <property type="match status" value="1"/>
</dbReference>
<feature type="coiled-coil region" evidence="9">
    <location>
        <begin position="634"/>
        <end position="682"/>
    </location>
</feature>
<dbReference type="Pfam" id="PF00675">
    <property type="entry name" value="Peptidase_M16"/>
    <property type="match status" value="2"/>
</dbReference>
<dbReference type="PANTHER" id="PTHR43690">
    <property type="entry name" value="NARDILYSIN"/>
    <property type="match status" value="1"/>
</dbReference>
<keyword evidence="5" id="KW-0378">Hydrolase</keyword>
<dbReference type="InterPro" id="IPR007863">
    <property type="entry name" value="Peptidase_M16_C"/>
</dbReference>
<evidence type="ECO:0000259" key="11">
    <source>
        <dbReference type="Pfam" id="PF05193"/>
    </source>
</evidence>
<protein>
    <submittedName>
        <fullName evidence="12">Insulinase family protein</fullName>
    </submittedName>
</protein>
<evidence type="ECO:0000313" key="13">
    <source>
        <dbReference type="Proteomes" id="UP001325680"/>
    </source>
</evidence>
<dbReference type="Pfam" id="PF05193">
    <property type="entry name" value="Peptidase_M16_C"/>
    <property type="match status" value="2"/>
</dbReference>
<evidence type="ECO:0000313" key="12">
    <source>
        <dbReference type="EMBL" id="WQD36500.1"/>
    </source>
</evidence>
<dbReference type="Proteomes" id="UP001325680">
    <property type="component" value="Chromosome"/>
</dbReference>
<evidence type="ECO:0000256" key="6">
    <source>
        <dbReference type="ARBA" id="ARBA00022833"/>
    </source>
</evidence>
<dbReference type="InterPro" id="IPR001431">
    <property type="entry name" value="Pept_M16_Zn_BS"/>
</dbReference>
<accession>A0ABZ0VZQ3</accession>
<feature type="domain" description="Peptidase M16 N-terminal" evidence="10">
    <location>
        <begin position="594"/>
        <end position="694"/>
    </location>
</feature>
<gene>
    <name evidence="12" type="ORF">U0035_12570</name>
</gene>
<keyword evidence="9" id="KW-0175">Coiled coil</keyword>
<keyword evidence="4" id="KW-0479">Metal-binding</keyword>
<dbReference type="InterPro" id="IPR050626">
    <property type="entry name" value="Peptidase_M16"/>
</dbReference>
<evidence type="ECO:0000256" key="2">
    <source>
        <dbReference type="ARBA" id="ARBA00007261"/>
    </source>
</evidence>
<proteinExistence type="inferred from homology"/>
<keyword evidence="7" id="KW-0482">Metalloprotease</keyword>
<sequence>MKKLFLTLLLGGVLCQTAKLQNNYQWEETQSANGYTYKYVSNDPMGVRIYTLSNGLTVMLSPNKKEPRIAYRLAVRAGSNTDPKDHTGLAHYLEHLLFKGTDKYGSLDWEKEKPKLDSIDALYEVYGKTTDPEKRKEIYKQIDAVSGRASQYSIANEYDKMMTAMGAQSTNAHTWVEETVYEEDIPSNAVDKFLAVQAERFRNPILRIFHTELEAVYEEKNRSMDNDGWKVLETTYRNLFPTHNYGQQTTIGTIEHLKNPSLTAIRDYYHKYYVPNNMAVIMAGDFDPDVLVKKIDAAFSYMQPKTVAEYNPAPEQPITSPVISEVYGPSAENITIAFRSGAETSKDKLMLNVIDGIFANGKAGLLDLNLNKQQKVLSAGSTLSQYKDYGIFELKASPKQGQTLDDVKALLLGQIEELKKGNFDDKLIKAIAANYKLSKLSSQDNNTVRVNTMVDNFIKTKAATWQEDVAFLDAMGNVTKAEVLAFANQFFKDNNYTVVYKRKGEDKSITKVEKPAITPVETNAGKESPFVKNINAMPLAAIKPVWLDYNTAIQKGKIDNAEVMQVANKQNGLFNLNFRYEMGKWNDKKLPFALEYLQYLGTDKYTSEEISKAFYQLAASFSASAGNEESSISLNGLNENFSQALELLEHLLRNCKPDAAALEGLKNRMQKARANAKANKGAIMQGLVNQATYGPQNPFNYNLSDAELNAISAEELVAIIHAMPSFKHQVLYYGPLSPAALSAAVKKVHKTPASWAAISAAQKFTRVVQDENKVFFSHYDMVQAEMSWARNLAPYDFKKEAVVDVFNNYFGGGMGSLVFQTIRESKALAYSTYAFVGTPAKKTDPFSFIGYVGSQADKLPEAVTAMNELINILPDRANAFEQARGSLLKDLETDRVEKMGIIYSYIANQKKGLTGDPRKAKYDQVKAMSFKDIQALHNQELSGKKYSYTIIGNEKNIKQEDLSKYGALKVLNLEELFGY</sequence>
<evidence type="ECO:0000256" key="4">
    <source>
        <dbReference type="ARBA" id="ARBA00022723"/>
    </source>
</evidence>
<dbReference type="InterPro" id="IPR011765">
    <property type="entry name" value="Pept_M16_N"/>
</dbReference>
<feature type="domain" description="Peptidase M16 N-terminal" evidence="10">
    <location>
        <begin position="59"/>
        <end position="110"/>
    </location>
</feature>
<dbReference type="RefSeq" id="WP_114790133.1">
    <property type="nucleotide sequence ID" value="NZ_CP139960.1"/>
</dbReference>
<keyword evidence="3" id="KW-0645">Protease</keyword>
<keyword evidence="13" id="KW-1185">Reference proteome</keyword>
<evidence type="ECO:0000256" key="5">
    <source>
        <dbReference type="ARBA" id="ARBA00022801"/>
    </source>
</evidence>
<evidence type="ECO:0000256" key="1">
    <source>
        <dbReference type="ARBA" id="ARBA00001947"/>
    </source>
</evidence>
<reference evidence="12 13" key="1">
    <citation type="submission" date="2023-12" db="EMBL/GenBank/DDBJ databases">
        <title>Genome sequencing and assembly of bacterial species from a model synthetic community.</title>
        <authorList>
            <person name="Hogle S.L."/>
        </authorList>
    </citation>
    <scope>NUCLEOTIDE SEQUENCE [LARGE SCALE GENOMIC DNA]</scope>
    <source>
        <strain evidence="12 13">HAMBI_3031</strain>
    </source>
</reference>
<evidence type="ECO:0000256" key="3">
    <source>
        <dbReference type="ARBA" id="ARBA00022670"/>
    </source>
</evidence>
<organism evidence="12 13">
    <name type="scientific">Niabella yanshanensis</name>
    <dbReference type="NCBI Taxonomy" id="577386"/>
    <lineage>
        <taxon>Bacteria</taxon>
        <taxon>Pseudomonadati</taxon>
        <taxon>Bacteroidota</taxon>
        <taxon>Chitinophagia</taxon>
        <taxon>Chitinophagales</taxon>
        <taxon>Chitinophagaceae</taxon>
        <taxon>Niabella</taxon>
    </lineage>
</organism>
<dbReference type="SUPFAM" id="SSF63411">
    <property type="entry name" value="LuxS/MPP-like metallohydrolase"/>
    <property type="match status" value="4"/>
</dbReference>
<feature type="domain" description="Peptidase M16 C-terminal" evidence="11">
    <location>
        <begin position="732"/>
        <end position="870"/>
    </location>
</feature>
<evidence type="ECO:0000259" key="10">
    <source>
        <dbReference type="Pfam" id="PF00675"/>
    </source>
</evidence>
<comment type="similarity">
    <text evidence="2 8">Belongs to the peptidase M16 family.</text>
</comment>
<dbReference type="Gene3D" id="3.30.830.10">
    <property type="entry name" value="Metalloenzyme, LuxS/M16 peptidase-like"/>
    <property type="match status" value="4"/>
</dbReference>
<evidence type="ECO:0000256" key="9">
    <source>
        <dbReference type="SAM" id="Coils"/>
    </source>
</evidence>
<dbReference type="InterPro" id="IPR011249">
    <property type="entry name" value="Metalloenz_LuxS/M16"/>
</dbReference>
<dbReference type="PROSITE" id="PS00143">
    <property type="entry name" value="INSULINASE"/>
    <property type="match status" value="1"/>
</dbReference>
<comment type="cofactor">
    <cofactor evidence="1">
        <name>Zn(2+)</name>
        <dbReference type="ChEBI" id="CHEBI:29105"/>
    </cofactor>
</comment>
<feature type="domain" description="Peptidase M16 C-terminal" evidence="11">
    <location>
        <begin position="262"/>
        <end position="433"/>
    </location>
</feature>